<evidence type="ECO:0000313" key="2">
    <source>
        <dbReference type="EMBL" id="CAF4641351.1"/>
    </source>
</evidence>
<sequence length="28" mass="3086">MFAGLIQRCEQIAMPTISLSQAADVFDE</sequence>
<dbReference type="AlphaFoldDB" id="A0A8S2ZM18"/>
<evidence type="ECO:0000313" key="1">
    <source>
        <dbReference type="EMBL" id="CAF4580720.1"/>
    </source>
</evidence>
<dbReference type="EMBL" id="CAJOBJ010099506">
    <property type="protein sequence ID" value="CAF4580720.1"/>
    <property type="molecule type" value="Genomic_DNA"/>
</dbReference>
<dbReference type="Proteomes" id="UP000681720">
    <property type="component" value="Unassembled WGS sequence"/>
</dbReference>
<evidence type="ECO:0000313" key="3">
    <source>
        <dbReference type="EMBL" id="CAF4702680.1"/>
    </source>
</evidence>
<organism evidence="2 4">
    <name type="scientific">Rotaria magnacalcarata</name>
    <dbReference type="NCBI Taxonomy" id="392030"/>
    <lineage>
        <taxon>Eukaryota</taxon>
        <taxon>Metazoa</taxon>
        <taxon>Spiralia</taxon>
        <taxon>Gnathifera</taxon>
        <taxon>Rotifera</taxon>
        <taxon>Eurotatoria</taxon>
        <taxon>Bdelloidea</taxon>
        <taxon>Philodinida</taxon>
        <taxon>Philodinidae</taxon>
        <taxon>Rotaria</taxon>
    </lineage>
</organism>
<dbReference type="EMBL" id="CAJOBH010119268">
    <property type="protein sequence ID" value="CAF4702680.1"/>
    <property type="molecule type" value="Genomic_DNA"/>
</dbReference>
<dbReference type="EMBL" id="CAJOBH010106791">
    <property type="protein sequence ID" value="CAF4641351.1"/>
    <property type="molecule type" value="Genomic_DNA"/>
</dbReference>
<gene>
    <name evidence="2" type="ORF">BYL167_LOCUS41784</name>
    <name evidence="3" type="ORF">BYL167_LOCUS44158</name>
    <name evidence="1" type="ORF">GIL414_LOCUS38068</name>
</gene>
<proteinExistence type="predicted"/>
<feature type="non-terminal residue" evidence="2">
    <location>
        <position position="28"/>
    </location>
</feature>
<evidence type="ECO:0000313" key="4">
    <source>
        <dbReference type="Proteomes" id="UP000681967"/>
    </source>
</evidence>
<name>A0A8S2ZM18_9BILA</name>
<accession>A0A8S2ZM18</accession>
<comment type="caution">
    <text evidence="2">The sequence shown here is derived from an EMBL/GenBank/DDBJ whole genome shotgun (WGS) entry which is preliminary data.</text>
</comment>
<dbReference type="Proteomes" id="UP000681967">
    <property type="component" value="Unassembled WGS sequence"/>
</dbReference>
<reference evidence="2" key="1">
    <citation type="submission" date="2021-02" db="EMBL/GenBank/DDBJ databases">
        <authorList>
            <person name="Nowell W R."/>
        </authorList>
    </citation>
    <scope>NUCLEOTIDE SEQUENCE</scope>
</reference>
<protein>
    <submittedName>
        <fullName evidence="2">Uncharacterized protein</fullName>
    </submittedName>
</protein>